<keyword evidence="3 7" id="KW-0812">Transmembrane</keyword>
<reference evidence="8" key="1">
    <citation type="journal article" date="2023" name="Mol. Phylogenet. Evol.">
        <title>Genome-scale phylogeny and comparative genomics of the fungal order Sordariales.</title>
        <authorList>
            <person name="Hensen N."/>
            <person name="Bonometti L."/>
            <person name="Westerberg I."/>
            <person name="Brannstrom I.O."/>
            <person name="Guillou S."/>
            <person name="Cros-Aarteil S."/>
            <person name="Calhoun S."/>
            <person name="Haridas S."/>
            <person name="Kuo A."/>
            <person name="Mondo S."/>
            <person name="Pangilinan J."/>
            <person name="Riley R."/>
            <person name="LaButti K."/>
            <person name="Andreopoulos B."/>
            <person name="Lipzen A."/>
            <person name="Chen C."/>
            <person name="Yan M."/>
            <person name="Daum C."/>
            <person name="Ng V."/>
            <person name="Clum A."/>
            <person name="Steindorff A."/>
            <person name="Ohm R.A."/>
            <person name="Martin F."/>
            <person name="Silar P."/>
            <person name="Natvig D.O."/>
            <person name="Lalanne C."/>
            <person name="Gautier V."/>
            <person name="Ament-Velasquez S.L."/>
            <person name="Kruys A."/>
            <person name="Hutchinson M.I."/>
            <person name="Powell A.J."/>
            <person name="Barry K."/>
            <person name="Miller A.N."/>
            <person name="Grigoriev I.V."/>
            <person name="Debuchy R."/>
            <person name="Gladieux P."/>
            <person name="Hiltunen Thoren M."/>
            <person name="Johannesson H."/>
        </authorList>
    </citation>
    <scope>NUCLEOTIDE SEQUENCE</scope>
    <source>
        <strain evidence="8">CBS 560.94</strain>
    </source>
</reference>
<dbReference type="GO" id="GO:0012505">
    <property type="term" value="C:endomembrane system"/>
    <property type="evidence" value="ECO:0007669"/>
    <property type="project" value="UniProtKB-SubCell"/>
</dbReference>
<keyword evidence="9" id="KW-1185">Reference proteome</keyword>
<dbReference type="Pfam" id="PF01988">
    <property type="entry name" value="VIT1"/>
    <property type="match status" value="2"/>
</dbReference>
<feature type="compositionally biased region" description="Polar residues" evidence="6">
    <location>
        <begin position="1"/>
        <end position="13"/>
    </location>
</feature>
<evidence type="ECO:0000256" key="2">
    <source>
        <dbReference type="ARBA" id="ARBA00007049"/>
    </source>
</evidence>
<comment type="caution">
    <text evidence="8">The sequence shown here is derived from an EMBL/GenBank/DDBJ whole genome shotgun (WGS) entry which is preliminary data.</text>
</comment>
<feature type="region of interest" description="Disordered" evidence="6">
    <location>
        <begin position="323"/>
        <end position="354"/>
    </location>
</feature>
<feature type="compositionally biased region" description="Polar residues" evidence="6">
    <location>
        <begin position="84"/>
        <end position="93"/>
    </location>
</feature>
<keyword evidence="4 7" id="KW-1133">Transmembrane helix</keyword>
<dbReference type="EMBL" id="JAUEPP010000005">
    <property type="protein sequence ID" value="KAK3342958.1"/>
    <property type="molecule type" value="Genomic_DNA"/>
</dbReference>
<dbReference type="GeneID" id="87868205"/>
<reference evidence="8" key="2">
    <citation type="submission" date="2023-06" db="EMBL/GenBank/DDBJ databases">
        <authorList>
            <consortium name="Lawrence Berkeley National Laboratory"/>
            <person name="Haridas S."/>
            <person name="Hensen N."/>
            <person name="Bonometti L."/>
            <person name="Westerberg I."/>
            <person name="Brannstrom I.O."/>
            <person name="Guillou S."/>
            <person name="Cros-Aarteil S."/>
            <person name="Calhoun S."/>
            <person name="Kuo A."/>
            <person name="Mondo S."/>
            <person name="Pangilinan J."/>
            <person name="Riley R."/>
            <person name="Labutti K."/>
            <person name="Andreopoulos B."/>
            <person name="Lipzen A."/>
            <person name="Chen C."/>
            <person name="Yanf M."/>
            <person name="Daum C."/>
            <person name="Ng V."/>
            <person name="Clum A."/>
            <person name="Steindorff A."/>
            <person name="Ohm R."/>
            <person name="Martin F."/>
            <person name="Silar P."/>
            <person name="Natvig D."/>
            <person name="Lalanne C."/>
            <person name="Gautier V."/>
            <person name="Ament-Velasquez S.L."/>
            <person name="Kruys A."/>
            <person name="Hutchinson M.I."/>
            <person name="Powell A.J."/>
            <person name="Barry K."/>
            <person name="Miller A.N."/>
            <person name="Grigoriev I.V."/>
            <person name="Debuchy R."/>
            <person name="Gladieux P."/>
            <person name="Thoren M.H."/>
            <person name="Johannesson H."/>
        </authorList>
    </citation>
    <scope>NUCLEOTIDE SEQUENCE</scope>
    <source>
        <strain evidence="8">CBS 560.94</strain>
    </source>
</reference>
<dbReference type="RefSeq" id="XP_062680751.1">
    <property type="nucleotide sequence ID" value="XM_062831051.1"/>
</dbReference>
<dbReference type="PANTHER" id="PTHR31851">
    <property type="entry name" value="FE(2+)/MN(2+) TRANSPORTER PCL1"/>
    <property type="match status" value="1"/>
</dbReference>
<keyword evidence="5 7" id="KW-0472">Membrane</keyword>
<dbReference type="Proteomes" id="UP001278500">
    <property type="component" value="Unassembled WGS sequence"/>
</dbReference>
<evidence type="ECO:0000313" key="8">
    <source>
        <dbReference type="EMBL" id="KAK3342958.1"/>
    </source>
</evidence>
<proteinExistence type="inferred from homology"/>
<evidence type="ECO:0000256" key="6">
    <source>
        <dbReference type="SAM" id="MobiDB-lite"/>
    </source>
</evidence>
<dbReference type="GO" id="GO:0005384">
    <property type="term" value="F:manganese ion transmembrane transporter activity"/>
    <property type="evidence" value="ECO:0007669"/>
    <property type="project" value="InterPro"/>
</dbReference>
<dbReference type="AlphaFoldDB" id="A0AAE0MR08"/>
<name>A0AAE0MR08_9PEZI</name>
<sequence length="517" mass="55582">MSPPDTVTSSILNASKHAQDKKEHVHESSSHQKPTGAGVNTGAGSSRPKTEAELEADRLYEERMEEDYKDSLLRRERRNWFSAPPNTSAFTQQEPDDDSILEEKPTHIPDKRRRSTNASSVTTAVTDLESQLPPEEELKPPPSNSASPEKNKKRERRLSFQITPRLISDATIGLSDGLTVPFALTAGLSALGDTRVVIFGGLAELIAGAISMGLGGYLGAKSEAASYNETLAKTQALVDSYYSNLSEETTVAIAASSNSCRGRASISDPVIPEDQDKCNLHVQSTTAQEHPLNQLLSQIFIPFSPTIPQETLDSLTDHLLDSANTSTRSSHRSPTPSPSPSTTSIPPPIPPPTSNQPLLVPFLMRFHHCLPPPSSSRPLISALTIATSYFLGGLLPLIPYFFVHFHSQNFSYNLNQYPKPELQGQRQGGQGQQGGRGQESLQTALYNSIATMSLALFGFGYVKTCIVLKQWSGRRVVRKGVRAGVQMVVVGGIAAGAAMGLVKGFDGLLVGGGGGGE</sequence>
<protein>
    <submittedName>
        <fullName evidence="8">Vacuolar iron transporter Ccc1</fullName>
    </submittedName>
</protein>
<accession>A0AAE0MR08</accession>
<organism evidence="8 9">
    <name type="scientific">Neurospora tetraspora</name>
    <dbReference type="NCBI Taxonomy" id="94610"/>
    <lineage>
        <taxon>Eukaryota</taxon>
        <taxon>Fungi</taxon>
        <taxon>Dikarya</taxon>
        <taxon>Ascomycota</taxon>
        <taxon>Pezizomycotina</taxon>
        <taxon>Sordariomycetes</taxon>
        <taxon>Sordariomycetidae</taxon>
        <taxon>Sordariales</taxon>
        <taxon>Sordariaceae</taxon>
        <taxon>Neurospora</taxon>
    </lineage>
</organism>
<feature type="compositionally biased region" description="Basic and acidic residues" evidence="6">
    <location>
        <begin position="17"/>
        <end position="30"/>
    </location>
</feature>
<feature type="transmembrane region" description="Helical" evidence="7">
    <location>
        <begin position="483"/>
        <end position="502"/>
    </location>
</feature>
<feature type="region of interest" description="Disordered" evidence="6">
    <location>
        <begin position="1"/>
        <end position="60"/>
    </location>
</feature>
<feature type="compositionally biased region" description="Basic and acidic residues" evidence="6">
    <location>
        <begin position="48"/>
        <end position="60"/>
    </location>
</feature>
<evidence type="ECO:0000256" key="1">
    <source>
        <dbReference type="ARBA" id="ARBA00004127"/>
    </source>
</evidence>
<feature type="compositionally biased region" description="Low complexity" evidence="6">
    <location>
        <begin position="323"/>
        <end position="334"/>
    </location>
</feature>
<dbReference type="InterPro" id="IPR008217">
    <property type="entry name" value="Ccc1_fam"/>
</dbReference>
<feature type="transmembrane region" description="Helical" evidence="7">
    <location>
        <begin position="196"/>
        <end position="218"/>
    </location>
</feature>
<feature type="transmembrane region" description="Helical" evidence="7">
    <location>
        <begin position="379"/>
        <end position="402"/>
    </location>
</feature>
<feature type="transmembrane region" description="Helical" evidence="7">
    <location>
        <begin position="444"/>
        <end position="462"/>
    </location>
</feature>
<evidence type="ECO:0000256" key="5">
    <source>
        <dbReference type="ARBA" id="ARBA00023136"/>
    </source>
</evidence>
<gene>
    <name evidence="8" type="ORF">B0H65DRAFT_589924</name>
</gene>
<evidence type="ECO:0000256" key="7">
    <source>
        <dbReference type="SAM" id="Phobius"/>
    </source>
</evidence>
<evidence type="ECO:0000256" key="3">
    <source>
        <dbReference type="ARBA" id="ARBA00022692"/>
    </source>
</evidence>
<feature type="compositionally biased region" description="Pro residues" evidence="6">
    <location>
        <begin position="335"/>
        <end position="354"/>
    </location>
</feature>
<feature type="region of interest" description="Disordered" evidence="6">
    <location>
        <begin position="82"/>
        <end position="157"/>
    </location>
</feature>
<evidence type="ECO:0000313" key="9">
    <source>
        <dbReference type="Proteomes" id="UP001278500"/>
    </source>
</evidence>
<dbReference type="CDD" id="cd02435">
    <property type="entry name" value="CCC1"/>
    <property type="match status" value="1"/>
</dbReference>
<evidence type="ECO:0000256" key="4">
    <source>
        <dbReference type="ARBA" id="ARBA00022989"/>
    </source>
</evidence>
<dbReference type="GO" id="GO:0030026">
    <property type="term" value="P:intracellular manganese ion homeostasis"/>
    <property type="evidence" value="ECO:0007669"/>
    <property type="project" value="InterPro"/>
</dbReference>
<comment type="similarity">
    <text evidence="2">Belongs to the CCC1 family.</text>
</comment>
<comment type="subcellular location">
    <subcellularLocation>
        <location evidence="1">Endomembrane system</location>
        <topology evidence="1">Multi-pass membrane protein</topology>
    </subcellularLocation>
</comment>
<feature type="compositionally biased region" description="Low complexity" evidence="6">
    <location>
        <begin position="116"/>
        <end position="133"/>
    </location>
</feature>